<dbReference type="GO" id="GO:0008483">
    <property type="term" value="F:transaminase activity"/>
    <property type="evidence" value="ECO:0007669"/>
    <property type="project" value="UniProtKB-KW"/>
</dbReference>
<keyword evidence="2" id="KW-0032">Aminotransferase</keyword>
<proteinExistence type="predicted"/>
<dbReference type="Gene3D" id="3.40.50.2000">
    <property type="entry name" value="Glycogen Phosphorylase B"/>
    <property type="match status" value="1"/>
</dbReference>
<keyword evidence="1" id="KW-0472">Membrane</keyword>
<dbReference type="KEGG" id="msj:MSSAC_0546"/>
<name>A0A0E3LC96_9EURY</name>
<evidence type="ECO:0000313" key="3">
    <source>
        <dbReference type="Proteomes" id="UP000033123"/>
    </source>
</evidence>
<dbReference type="AlphaFoldDB" id="A0A0E3LC96"/>
<dbReference type="EMBL" id="CP009508">
    <property type="protein sequence ID" value="AKB35136.1"/>
    <property type="molecule type" value="Genomic_DNA"/>
</dbReference>
<keyword evidence="1" id="KW-0812">Transmembrane</keyword>
<reference evidence="2 3" key="1">
    <citation type="submission" date="2014-07" db="EMBL/GenBank/DDBJ databases">
        <title>Methanogenic archaea and the global carbon cycle.</title>
        <authorList>
            <person name="Henriksen J.R."/>
            <person name="Luke J."/>
            <person name="Reinhart S."/>
            <person name="Benedict M.N."/>
            <person name="Youngblut N.D."/>
            <person name="Metcalf M.E."/>
            <person name="Whitaker R.J."/>
            <person name="Metcalf W.W."/>
        </authorList>
    </citation>
    <scope>NUCLEOTIDE SEQUENCE [LARGE SCALE GENOMIC DNA]</scope>
    <source>
        <strain evidence="2 3">C2J</strain>
    </source>
</reference>
<gene>
    <name evidence="2" type="ORF">MSSAC_0546</name>
</gene>
<dbReference type="PATRIC" id="fig|1434118.4.peg.709"/>
<dbReference type="RefSeq" id="WP_048179618.1">
    <property type="nucleotide sequence ID" value="NZ_CP009508.1"/>
</dbReference>
<dbReference type="HOGENOM" id="CLU_632614_0_0_2"/>
<feature type="transmembrane region" description="Helical" evidence="1">
    <location>
        <begin position="74"/>
        <end position="93"/>
    </location>
</feature>
<dbReference type="Proteomes" id="UP000033123">
    <property type="component" value="Chromosome"/>
</dbReference>
<dbReference type="GeneID" id="24870098"/>
<organism evidence="2 3">
    <name type="scientific">Methanosarcina siciliae C2J</name>
    <dbReference type="NCBI Taxonomy" id="1434118"/>
    <lineage>
        <taxon>Archaea</taxon>
        <taxon>Methanobacteriati</taxon>
        <taxon>Methanobacteriota</taxon>
        <taxon>Stenosarchaea group</taxon>
        <taxon>Methanomicrobia</taxon>
        <taxon>Methanosarcinales</taxon>
        <taxon>Methanosarcinaceae</taxon>
        <taxon>Methanosarcina</taxon>
    </lineage>
</organism>
<keyword evidence="2" id="KW-0808">Transferase</keyword>
<dbReference type="SUPFAM" id="SSF53756">
    <property type="entry name" value="UDP-Glycosyltransferase/glycogen phosphorylase"/>
    <property type="match status" value="1"/>
</dbReference>
<keyword evidence="1" id="KW-1133">Transmembrane helix</keyword>
<dbReference type="STRING" id="1434118.MSSAC_0546"/>
<sequence>MIKEYKILIGLQEIAGYNSNLKKGFKKLGIDCTFIDLTYHSFQYGGDDKPNIFVKMYRCVLHQRIKHDSGILKIPFFIILMLLRILIFLWAIINYNVFILTGGSSFFRHNGHYFDFPLLKLLNKKIIISSFGSEERPPYINWSASRINGNNDMGLYKKKTDMIKKRVAAIDRYSNYIVTHPGYAHFHQKNFIKGLAIGIPFNASNLNFSASNQNNTIGTKPTKSVRILHSPSDPIGKGSAHIKKAISTLKEKGYLINFIEITGKPHQEVIKELQSCDFIVDQVYSDTPMAVFATEAAWFGKPAIVGGYYSGYIHNHYSQEQIPPSIYCHPDEITPAIERLVVDKEFRLNLGKKAHNFVRTTWSAEQVAKRYMQIIEGTIPEECMFDPNNIRYVQGYGMPEPQSKEIIRNMIEQYGIESLCLSDKPELEQRFREYAYDVRESK</sequence>
<accession>A0A0E3LC96</accession>
<protein>
    <submittedName>
        <fullName evidence="2">Putative aminotransferase, class-II</fullName>
    </submittedName>
</protein>
<evidence type="ECO:0000313" key="2">
    <source>
        <dbReference type="EMBL" id="AKB35136.1"/>
    </source>
</evidence>
<evidence type="ECO:0000256" key="1">
    <source>
        <dbReference type="SAM" id="Phobius"/>
    </source>
</evidence>